<sequence>MTTTKPTLAFFGATGGCAGAALSAALRDNYAATALARTPDKLRTFLTTAHSIPAPTLDTLLTIHAGNVLKEVDVKRALISPTSPSHLVDTIISGIGGGGAHFQASLRKPVGIDNPHICETGVTTILAALASLANEGISTTASGSKPLLVAISTPGGCQSGQRDLPILYWPVFYWLLAEPYTDKKAMERVIYSAAKKGNSIGDFVIIRPTILMDGPARGLGKVRAGWVWGIRGVEGREKELGPTMGWAVGKTDVGEWIFAEVVTKGGWGGKCVTLNW</sequence>
<accession>A0A6A6QD03</accession>
<dbReference type="OrthoDB" id="63935at2759"/>
<proteinExistence type="inferred from homology"/>
<dbReference type="AlphaFoldDB" id="A0A6A6QD03"/>
<reference evidence="2" key="1">
    <citation type="journal article" date="2020" name="Stud. Mycol.">
        <title>101 Dothideomycetes genomes: a test case for predicting lifestyles and emergence of pathogens.</title>
        <authorList>
            <person name="Haridas S."/>
            <person name="Albert R."/>
            <person name="Binder M."/>
            <person name="Bloem J."/>
            <person name="Labutti K."/>
            <person name="Salamov A."/>
            <person name="Andreopoulos B."/>
            <person name="Baker S."/>
            <person name="Barry K."/>
            <person name="Bills G."/>
            <person name="Bluhm B."/>
            <person name="Cannon C."/>
            <person name="Castanera R."/>
            <person name="Culley D."/>
            <person name="Daum C."/>
            <person name="Ezra D."/>
            <person name="Gonzalez J."/>
            <person name="Henrissat B."/>
            <person name="Kuo A."/>
            <person name="Liang C."/>
            <person name="Lipzen A."/>
            <person name="Lutzoni F."/>
            <person name="Magnuson J."/>
            <person name="Mondo S."/>
            <person name="Nolan M."/>
            <person name="Ohm R."/>
            <person name="Pangilinan J."/>
            <person name="Park H.-J."/>
            <person name="Ramirez L."/>
            <person name="Alfaro M."/>
            <person name="Sun H."/>
            <person name="Tritt A."/>
            <person name="Yoshinaga Y."/>
            <person name="Zwiers L.-H."/>
            <person name="Turgeon B."/>
            <person name="Goodwin S."/>
            <person name="Spatafora J."/>
            <person name="Crous P."/>
            <person name="Grigoriev I."/>
        </authorList>
    </citation>
    <scope>NUCLEOTIDE SEQUENCE</scope>
    <source>
        <strain evidence="2">CBS 269.34</strain>
    </source>
</reference>
<organism evidence="2 3">
    <name type="scientific">Lophium mytilinum</name>
    <dbReference type="NCBI Taxonomy" id="390894"/>
    <lineage>
        <taxon>Eukaryota</taxon>
        <taxon>Fungi</taxon>
        <taxon>Dikarya</taxon>
        <taxon>Ascomycota</taxon>
        <taxon>Pezizomycotina</taxon>
        <taxon>Dothideomycetes</taxon>
        <taxon>Pleosporomycetidae</taxon>
        <taxon>Mytilinidiales</taxon>
        <taxon>Mytilinidiaceae</taxon>
        <taxon>Lophium</taxon>
    </lineage>
</organism>
<dbReference type="GO" id="GO:0042602">
    <property type="term" value="F:riboflavin reductase (NADPH) activity"/>
    <property type="evidence" value="ECO:0007669"/>
    <property type="project" value="TreeGrafter"/>
</dbReference>
<comment type="similarity">
    <text evidence="1">Belongs to the avfA family.</text>
</comment>
<dbReference type="Proteomes" id="UP000799750">
    <property type="component" value="Unassembled WGS sequence"/>
</dbReference>
<dbReference type="InterPro" id="IPR051606">
    <property type="entry name" value="Polyketide_Oxido-like"/>
</dbReference>
<gene>
    <name evidence="2" type="ORF">BU16DRAFT_621922</name>
</gene>
<dbReference type="PANTHER" id="PTHR43355">
    <property type="entry name" value="FLAVIN REDUCTASE (NADPH)"/>
    <property type="match status" value="1"/>
</dbReference>
<name>A0A6A6QD03_9PEZI</name>
<keyword evidence="3" id="KW-1185">Reference proteome</keyword>
<protein>
    <submittedName>
        <fullName evidence="2">Uncharacterized protein</fullName>
    </submittedName>
</protein>
<dbReference type="GO" id="GO:0004074">
    <property type="term" value="F:biliverdin reductase [NAD(P)H] activity"/>
    <property type="evidence" value="ECO:0007669"/>
    <property type="project" value="TreeGrafter"/>
</dbReference>
<dbReference type="EMBL" id="MU004197">
    <property type="protein sequence ID" value="KAF2490275.1"/>
    <property type="molecule type" value="Genomic_DNA"/>
</dbReference>
<dbReference type="SUPFAM" id="SSF51735">
    <property type="entry name" value="NAD(P)-binding Rossmann-fold domains"/>
    <property type="match status" value="1"/>
</dbReference>
<dbReference type="Gene3D" id="3.40.50.720">
    <property type="entry name" value="NAD(P)-binding Rossmann-like Domain"/>
    <property type="match status" value="1"/>
</dbReference>
<evidence type="ECO:0000313" key="2">
    <source>
        <dbReference type="EMBL" id="KAF2490275.1"/>
    </source>
</evidence>
<dbReference type="PROSITE" id="PS51257">
    <property type="entry name" value="PROKAR_LIPOPROTEIN"/>
    <property type="match status" value="1"/>
</dbReference>
<evidence type="ECO:0000313" key="3">
    <source>
        <dbReference type="Proteomes" id="UP000799750"/>
    </source>
</evidence>
<dbReference type="InterPro" id="IPR036291">
    <property type="entry name" value="NAD(P)-bd_dom_sf"/>
</dbReference>
<dbReference type="PANTHER" id="PTHR43355:SF2">
    <property type="entry name" value="FLAVIN REDUCTASE (NADPH)"/>
    <property type="match status" value="1"/>
</dbReference>
<evidence type="ECO:0000256" key="1">
    <source>
        <dbReference type="ARBA" id="ARBA00038376"/>
    </source>
</evidence>